<dbReference type="AlphaFoldDB" id="A0A164MGB9"/>
<name>A0A164MGB9_9CRUS</name>
<gene>
    <name evidence="2" type="ORF">APZ42_031991</name>
</gene>
<feature type="region of interest" description="Disordered" evidence="1">
    <location>
        <begin position="1"/>
        <end position="31"/>
    </location>
</feature>
<keyword evidence="3" id="KW-1185">Reference proteome</keyword>
<protein>
    <submittedName>
        <fullName evidence="2">Uncharacterized protein</fullName>
    </submittedName>
</protein>
<dbReference type="EMBL" id="LRGB01003024">
    <property type="protein sequence ID" value="KZS05037.1"/>
    <property type="molecule type" value="Genomic_DNA"/>
</dbReference>
<reference evidence="2 3" key="1">
    <citation type="submission" date="2016-03" db="EMBL/GenBank/DDBJ databases">
        <title>EvidentialGene: Evidence-directed Construction of Genes on Genomes.</title>
        <authorList>
            <person name="Gilbert D.G."/>
            <person name="Choi J.-H."/>
            <person name="Mockaitis K."/>
            <person name="Colbourne J."/>
            <person name="Pfrender M."/>
        </authorList>
    </citation>
    <scope>NUCLEOTIDE SEQUENCE [LARGE SCALE GENOMIC DNA]</scope>
    <source>
        <strain evidence="2 3">Xinb3</strain>
        <tissue evidence="2">Complete organism</tissue>
    </source>
</reference>
<dbReference type="Proteomes" id="UP000076858">
    <property type="component" value="Unassembled WGS sequence"/>
</dbReference>
<comment type="caution">
    <text evidence="2">The sequence shown here is derived from an EMBL/GenBank/DDBJ whole genome shotgun (WGS) entry which is preliminary data.</text>
</comment>
<organism evidence="2 3">
    <name type="scientific">Daphnia magna</name>
    <dbReference type="NCBI Taxonomy" id="35525"/>
    <lineage>
        <taxon>Eukaryota</taxon>
        <taxon>Metazoa</taxon>
        <taxon>Ecdysozoa</taxon>
        <taxon>Arthropoda</taxon>
        <taxon>Crustacea</taxon>
        <taxon>Branchiopoda</taxon>
        <taxon>Diplostraca</taxon>
        <taxon>Cladocera</taxon>
        <taxon>Anomopoda</taxon>
        <taxon>Daphniidae</taxon>
        <taxon>Daphnia</taxon>
    </lineage>
</organism>
<accession>A0A164MGB9</accession>
<evidence type="ECO:0000313" key="2">
    <source>
        <dbReference type="EMBL" id="KZS05037.1"/>
    </source>
</evidence>
<evidence type="ECO:0000313" key="3">
    <source>
        <dbReference type="Proteomes" id="UP000076858"/>
    </source>
</evidence>
<sequence length="31" mass="3165">MCSKPKPRRGSTGIVVADSATKGCPTRTAST</sequence>
<proteinExistence type="predicted"/>
<evidence type="ECO:0000256" key="1">
    <source>
        <dbReference type="SAM" id="MobiDB-lite"/>
    </source>
</evidence>